<sequence length="188" mass="21533">MKDDQKDYFGLTLAEFKEAVHDFQNGPCSEYSYEASTLRFDTIDGEWDGYQATIIFTAEPWYHQKYAIEIHSTAEGVRICCGEECYLECDSAGLFTYLYHEAAELAEKREKANKYLRKAYRYQRASMRLAAALVGPTAQATDLASRIGENAKVRYHITRRLCDRIITKLNLCNQRAKGAFEDAATYSK</sequence>
<protein>
    <recommendedName>
        <fullName evidence="3">Transposase</fullName>
    </recommendedName>
</protein>
<proteinExistence type="predicted"/>
<reference evidence="1" key="1">
    <citation type="journal article" date="2022" name="Arch. Microbiol.">
        <title>Pseudodesulfovibrio sediminis sp. nov., a mesophilic and neutrophilic sulfate-reducing bacterium isolated from sediment of a brackish lake.</title>
        <authorList>
            <person name="Takahashi A."/>
            <person name="Kojima H."/>
            <person name="Watanabe M."/>
            <person name="Fukui M."/>
        </authorList>
    </citation>
    <scope>NUCLEOTIDE SEQUENCE</scope>
    <source>
        <strain evidence="1">SF6</strain>
    </source>
</reference>
<gene>
    <name evidence="1" type="ORF">PSDVSF_06030</name>
</gene>
<dbReference type="Proteomes" id="UP001053296">
    <property type="component" value="Chromosome"/>
</dbReference>
<name>A0ABN6EMQ3_9BACT</name>
<evidence type="ECO:0008006" key="3">
    <source>
        <dbReference type="Google" id="ProtNLM"/>
    </source>
</evidence>
<organism evidence="1 2">
    <name type="scientific">Pseudodesulfovibrio sediminis</name>
    <dbReference type="NCBI Taxonomy" id="2810563"/>
    <lineage>
        <taxon>Bacteria</taxon>
        <taxon>Pseudomonadati</taxon>
        <taxon>Thermodesulfobacteriota</taxon>
        <taxon>Desulfovibrionia</taxon>
        <taxon>Desulfovibrionales</taxon>
        <taxon>Desulfovibrionaceae</taxon>
    </lineage>
</organism>
<dbReference type="EMBL" id="AP024485">
    <property type="protein sequence ID" value="BCS87361.1"/>
    <property type="molecule type" value="Genomic_DNA"/>
</dbReference>
<evidence type="ECO:0000313" key="2">
    <source>
        <dbReference type="Proteomes" id="UP001053296"/>
    </source>
</evidence>
<dbReference type="RefSeq" id="WP_229593551.1">
    <property type="nucleotide sequence ID" value="NZ_AP024485.1"/>
</dbReference>
<keyword evidence="2" id="KW-1185">Reference proteome</keyword>
<evidence type="ECO:0000313" key="1">
    <source>
        <dbReference type="EMBL" id="BCS87361.1"/>
    </source>
</evidence>
<accession>A0ABN6EMQ3</accession>